<evidence type="ECO:0000313" key="4">
    <source>
        <dbReference type="Proteomes" id="UP000008366"/>
    </source>
</evidence>
<dbReference type="GO" id="GO:0005737">
    <property type="term" value="C:cytoplasm"/>
    <property type="evidence" value="ECO:0007669"/>
    <property type="project" value="TreeGrafter"/>
</dbReference>
<accession>K6WU39</accession>
<evidence type="ECO:0000256" key="1">
    <source>
        <dbReference type="ARBA" id="ARBA00023239"/>
    </source>
</evidence>
<dbReference type="RefSeq" id="WP_006593863.1">
    <property type="nucleotide sequence ID" value="NZ_BAHD01000065.1"/>
</dbReference>
<evidence type="ECO:0000259" key="2">
    <source>
        <dbReference type="Pfam" id="PF01557"/>
    </source>
</evidence>
<dbReference type="PANTHER" id="PTHR30143:SF0">
    <property type="entry name" value="2-KETO-4-PENTENOATE HYDRATASE"/>
    <property type="match status" value="1"/>
</dbReference>
<dbReference type="STRING" id="1184609.KILIM_065_00060"/>
<keyword evidence="1" id="KW-0456">Lyase</keyword>
<comment type="caution">
    <text evidence="3">The sequence shown here is derived from an EMBL/GenBank/DDBJ whole genome shotgun (WGS) entry which is preliminary data.</text>
</comment>
<reference evidence="3 4" key="1">
    <citation type="submission" date="2012-08" db="EMBL/GenBank/DDBJ databases">
        <title>Whole genome shotgun sequence of Kineosphaera limosa NBRC 100340.</title>
        <authorList>
            <person name="Yoshida I."/>
            <person name="Isaki S."/>
            <person name="Hosoyama A."/>
            <person name="Tsuchikane K."/>
            <person name="Katsumata H."/>
            <person name="Ando Y."/>
            <person name="Ohji S."/>
            <person name="Hamada M."/>
            <person name="Tamura T."/>
            <person name="Yamazoe A."/>
            <person name="Yamazaki S."/>
            <person name="Fujita N."/>
        </authorList>
    </citation>
    <scope>NUCLEOTIDE SEQUENCE [LARGE SCALE GENOMIC DNA]</scope>
    <source>
        <strain evidence="3 4">NBRC 100340</strain>
    </source>
</reference>
<dbReference type="SUPFAM" id="SSF56529">
    <property type="entry name" value="FAH"/>
    <property type="match status" value="1"/>
</dbReference>
<dbReference type="GO" id="GO:0008684">
    <property type="term" value="F:2-oxopent-4-enoate hydratase activity"/>
    <property type="evidence" value="ECO:0007669"/>
    <property type="project" value="TreeGrafter"/>
</dbReference>
<dbReference type="Pfam" id="PF01557">
    <property type="entry name" value="FAA_hydrolase"/>
    <property type="match status" value="1"/>
</dbReference>
<name>K6WU39_9MICO</name>
<dbReference type="Proteomes" id="UP000008366">
    <property type="component" value="Unassembled WGS sequence"/>
</dbReference>
<dbReference type="eggNOG" id="COG3971">
    <property type="taxonomic scope" value="Bacteria"/>
</dbReference>
<dbReference type="InterPro" id="IPR011234">
    <property type="entry name" value="Fumarylacetoacetase-like_C"/>
</dbReference>
<keyword evidence="4" id="KW-1185">Reference proteome</keyword>
<proteinExistence type="predicted"/>
<sequence>MSISTPRVEDLRRAATLLAQTRRDNSVLDHLPAQVAPSDIEESYLVADLLAQDLGWPIKGWFCGATNVAIQELLGLDGPYHARLFEHLVFESPATLDPDLFPPMVIETEVVFTLGESLPPREQPYTQEEVAAAVASVSGSIEVVAGHLYDWPNQDPFSVIADNGTDGALITGPAVTQWRELDLADITVEVRVNGQVAGSGQSDSVLGNPLVAMTWLANERSQRGDGLVAGHVHNTGTLTRPIPVAAGDTVVADFTGLGAVELTIATEGTPS</sequence>
<dbReference type="AlphaFoldDB" id="K6WU39"/>
<feature type="domain" description="Fumarylacetoacetase-like C-terminal" evidence="2">
    <location>
        <begin position="104"/>
        <end position="264"/>
    </location>
</feature>
<dbReference type="InterPro" id="IPR050772">
    <property type="entry name" value="Hydratase-Decarb/MhpD_sf"/>
</dbReference>
<dbReference type="PANTHER" id="PTHR30143">
    <property type="entry name" value="ACID HYDRATASE"/>
    <property type="match status" value="1"/>
</dbReference>
<protein>
    <submittedName>
        <fullName evidence="3">Putative 2-hydroxypenta-2,4-dienoate hydratase</fullName>
    </submittedName>
</protein>
<dbReference type="Gene3D" id="3.90.850.10">
    <property type="entry name" value="Fumarylacetoacetase-like, C-terminal domain"/>
    <property type="match status" value="1"/>
</dbReference>
<dbReference type="OrthoDB" id="9792137at2"/>
<dbReference type="EMBL" id="BAHD01000065">
    <property type="protein sequence ID" value="GAB97331.1"/>
    <property type="molecule type" value="Genomic_DNA"/>
</dbReference>
<dbReference type="InterPro" id="IPR036663">
    <property type="entry name" value="Fumarylacetoacetase_C_sf"/>
</dbReference>
<evidence type="ECO:0000313" key="3">
    <source>
        <dbReference type="EMBL" id="GAB97331.1"/>
    </source>
</evidence>
<organism evidence="3 4">
    <name type="scientific">Kineosphaera limosa NBRC 100340</name>
    <dbReference type="NCBI Taxonomy" id="1184609"/>
    <lineage>
        <taxon>Bacteria</taxon>
        <taxon>Bacillati</taxon>
        <taxon>Actinomycetota</taxon>
        <taxon>Actinomycetes</taxon>
        <taxon>Micrococcales</taxon>
        <taxon>Dermatophilaceae</taxon>
        <taxon>Kineosphaera</taxon>
    </lineage>
</organism>
<gene>
    <name evidence="3" type="ORF">KILIM_065_00060</name>
</gene>